<dbReference type="VEuPathDB" id="FungiDB:AeMF1_021196"/>
<comment type="caution">
    <text evidence="5">The sequence shown here is derived from an EMBL/GenBank/DDBJ whole genome shotgun (WGS) entry which is preliminary data.</text>
</comment>
<dbReference type="Pfam" id="PF20147">
    <property type="entry name" value="Crinkler"/>
    <property type="match status" value="1"/>
</dbReference>
<reference evidence="5 6" key="1">
    <citation type="submission" date="2019-07" db="EMBL/GenBank/DDBJ databases">
        <title>Genomics analysis of Aphanomyces spp. identifies a new class of oomycete effector associated with host adaptation.</title>
        <authorList>
            <person name="Gaulin E."/>
        </authorList>
    </citation>
    <scope>NUCLEOTIDE SEQUENCE [LARGE SCALE GENOMIC DNA]</scope>
    <source>
        <strain evidence="5 6">ATCC 201684</strain>
    </source>
</reference>
<name>A0A6G0X6A1_9STRA</name>
<sequence length="204" mass="22715">MNKRHYVGAFPVDIDVDQWVGHLKDKIKEKKDYKFQADELELYLAKTGGAWLDTDGAKAVALDEDGNVAGFDVMNPTYSLSNPECIGVNFQRNDGDIHVLVVVPGAGLLEHPVSHSKHLHYKGMSVEASCRKYLDAIAKQISLTYDFPQRFTQSPTIGDVFQAVDNGQKEKENKCSTNSAGSAIFKCYLEGIERTESRHKHSNP</sequence>
<accession>A0A6G0X6A1</accession>
<dbReference type="AlphaFoldDB" id="A0A6G0X6A1"/>
<dbReference type="GO" id="GO:0005576">
    <property type="term" value="C:extracellular region"/>
    <property type="evidence" value="ECO:0007669"/>
    <property type="project" value="UniProtKB-SubCell"/>
</dbReference>
<feature type="domain" description="Crinkler effector protein N-terminal" evidence="4">
    <location>
        <begin position="9"/>
        <end position="102"/>
    </location>
</feature>
<evidence type="ECO:0000313" key="5">
    <source>
        <dbReference type="EMBL" id="KAF0735528.1"/>
    </source>
</evidence>
<comment type="subcellular location">
    <subcellularLocation>
        <location evidence="1">Host cell</location>
    </subcellularLocation>
    <subcellularLocation>
        <location evidence="2">Secreted</location>
    </subcellularLocation>
</comment>
<evidence type="ECO:0000256" key="1">
    <source>
        <dbReference type="ARBA" id="ARBA00004340"/>
    </source>
</evidence>
<organism evidence="5 6">
    <name type="scientific">Aphanomyces euteiches</name>
    <dbReference type="NCBI Taxonomy" id="100861"/>
    <lineage>
        <taxon>Eukaryota</taxon>
        <taxon>Sar</taxon>
        <taxon>Stramenopiles</taxon>
        <taxon>Oomycota</taxon>
        <taxon>Saprolegniomycetes</taxon>
        <taxon>Saprolegniales</taxon>
        <taxon>Verrucalvaceae</taxon>
        <taxon>Aphanomyces</taxon>
    </lineage>
</organism>
<dbReference type="Proteomes" id="UP000481153">
    <property type="component" value="Unassembled WGS sequence"/>
</dbReference>
<protein>
    <recommendedName>
        <fullName evidence="4">Crinkler effector protein N-terminal domain-containing protein</fullName>
    </recommendedName>
</protein>
<dbReference type="InterPro" id="IPR045379">
    <property type="entry name" value="Crinkler_N"/>
</dbReference>
<dbReference type="GO" id="GO:0043657">
    <property type="term" value="C:host cell"/>
    <property type="evidence" value="ECO:0007669"/>
    <property type="project" value="UniProtKB-SubCell"/>
</dbReference>
<evidence type="ECO:0000256" key="2">
    <source>
        <dbReference type="ARBA" id="ARBA00004613"/>
    </source>
</evidence>
<keyword evidence="6" id="KW-1185">Reference proteome</keyword>
<dbReference type="EMBL" id="VJMJ01000095">
    <property type="protein sequence ID" value="KAF0735528.1"/>
    <property type="molecule type" value="Genomic_DNA"/>
</dbReference>
<evidence type="ECO:0000313" key="6">
    <source>
        <dbReference type="Proteomes" id="UP000481153"/>
    </source>
</evidence>
<evidence type="ECO:0000256" key="3">
    <source>
        <dbReference type="ARBA" id="ARBA00022525"/>
    </source>
</evidence>
<evidence type="ECO:0000259" key="4">
    <source>
        <dbReference type="Pfam" id="PF20147"/>
    </source>
</evidence>
<proteinExistence type="predicted"/>
<keyword evidence="3" id="KW-0964">Secreted</keyword>
<gene>
    <name evidence="5" type="ORF">Ae201684_008008</name>
</gene>